<feature type="signal peptide" evidence="2">
    <location>
        <begin position="1"/>
        <end position="24"/>
    </location>
</feature>
<evidence type="ECO:0000313" key="4">
    <source>
        <dbReference type="Proteomes" id="UP000027138"/>
    </source>
</evidence>
<evidence type="ECO:0008006" key="5">
    <source>
        <dbReference type="Google" id="ProtNLM"/>
    </source>
</evidence>
<dbReference type="Pfam" id="PF01190">
    <property type="entry name" value="Pollen_Ole_e_1"/>
    <property type="match status" value="1"/>
</dbReference>
<name>A0A067JZ40_JATCU</name>
<dbReference type="KEGG" id="jcu:105642305"/>
<dbReference type="STRING" id="180498.A0A067JZ40"/>
<proteinExistence type="predicted"/>
<dbReference type="EMBL" id="KK914761">
    <property type="protein sequence ID" value="KDP29206.1"/>
    <property type="molecule type" value="Genomic_DNA"/>
</dbReference>
<dbReference type="OrthoDB" id="747559at2759"/>
<evidence type="ECO:0000313" key="3">
    <source>
        <dbReference type="EMBL" id="KDP29206.1"/>
    </source>
</evidence>
<protein>
    <recommendedName>
        <fullName evidence="5">Pollen Ole e 1 allergen and extensin family protein</fullName>
    </recommendedName>
</protein>
<dbReference type="AlphaFoldDB" id="A0A067JZ40"/>
<sequence length="173" mass="19246">MGAMAMTLVVATLLVLLGTNSAMAWDGAGVIHVSGKVMCQDCTKGYNEWVNGYRPIKGCKVSLTCMDDRRRVRHYVSDTTDEQGQFDMTVSKYINGKKLNEKLCSVRLLSSPDPTCNVLTDFAGGKSGIKLRRPTFLYRDMVKYILNPFYFTTPMCEQPDTSESDGSNGSNHY</sequence>
<dbReference type="GO" id="GO:0071944">
    <property type="term" value="C:cell periphery"/>
    <property type="evidence" value="ECO:0007669"/>
    <property type="project" value="TreeGrafter"/>
</dbReference>
<keyword evidence="4" id="KW-1185">Reference proteome</keyword>
<dbReference type="PANTHER" id="PTHR33470">
    <property type="entry name" value="OS01G0164075 PROTEIN"/>
    <property type="match status" value="1"/>
</dbReference>
<keyword evidence="1 2" id="KW-0732">Signal</keyword>
<reference evidence="3 4" key="1">
    <citation type="journal article" date="2014" name="PLoS ONE">
        <title>Global Analysis of Gene Expression Profiles in Physic Nut (Jatropha curcas L.) Seedlings Exposed to Salt Stress.</title>
        <authorList>
            <person name="Zhang L."/>
            <person name="Zhang C."/>
            <person name="Wu P."/>
            <person name="Chen Y."/>
            <person name="Li M."/>
            <person name="Jiang H."/>
            <person name="Wu G."/>
        </authorList>
    </citation>
    <scope>NUCLEOTIDE SEQUENCE [LARGE SCALE GENOMIC DNA]</scope>
    <source>
        <strain evidence="4">cv. GZQX0401</strain>
        <tissue evidence="3">Young leaves</tissue>
    </source>
</reference>
<evidence type="ECO:0000256" key="1">
    <source>
        <dbReference type="ARBA" id="ARBA00022729"/>
    </source>
</evidence>
<accession>A0A067JZ40</accession>
<dbReference type="Proteomes" id="UP000027138">
    <property type="component" value="Unassembled WGS sequence"/>
</dbReference>
<gene>
    <name evidence="3" type="ORF">JCGZ_16595</name>
</gene>
<organism evidence="3 4">
    <name type="scientific">Jatropha curcas</name>
    <name type="common">Barbados nut</name>
    <dbReference type="NCBI Taxonomy" id="180498"/>
    <lineage>
        <taxon>Eukaryota</taxon>
        <taxon>Viridiplantae</taxon>
        <taxon>Streptophyta</taxon>
        <taxon>Embryophyta</taxon>
        <taxon>Tracheophyta</taxon>
        <taxon>Spermatophyta</taxon>
        <taxon>Magnoliopsida</taxon>
        <taxon>eudicotyledons</taxon>
        <taxon>Gunneridae</taxon>
        <taxon>Pentapetalae</taxon>
        <taxon>rosids</taxon>
        <taxon>fabids</taxon>
        <taxon>Malpighiales</taxon>
        <taxon>Euphorbiaceae</taxon>
        <taxon>Crotonoideae</taxon>
        <taxon>Jatropheae</taxon>
        <taxon>Jatropha</taxon>
    </lineage>
</organism>
<dbReference type="PANTHER" id="PTHR33470:SF29">
    <property type="entry name" value="POLLEN OLE E 1 ALLERGEN AND EXTENSIN FAMILY PROTEIN"/>
    <property type="match status" value="1"/>
</dbReference>
<evidence type="ECO:0000256" key="2">
    <source>
        <dbReference type="SAM" id="SignalP"/>
    </source>
</evidence>
<feature type="chain" id="PRO_5001639102" description="Pollen Ole e 1 allergen and extensin family protein" evidence="2">
    <location>
        <begin position="25"/>
        <end position="173"/>
    </location>
</feature>